<organism evidence="2 3">
    <name type="scientific">Ooceraea biroi</name>
    <name type="common">Clonal raider ant</name>
    <name type="synonym">Cerapachys biroi</name>
    <dbReference type="NCBI Taxonomy" id="2015173"/>
    <lineage>
        <taxon>Eukaryota</taxon>
        <taxon>Metazoa</taxon>
        <taxon>Ecdysozoa</taxon>
        <taxon>Arthropoda</taxon>
        <taxon>Hexapoda</taxon>
        <taxon>Insecta</taxon>
        <taxon>Pterygota</taxon>
        <taxon>Neoptera</taxon>
        <taxon>Endopterygota</taxon>
        <taxon>Hymenoptera</taxon>
        <taxon>Apocrita</taxon>
        <taxon>Aculeata</taxon>
        <taxon>Formicoidea</taxon>
        <taxon>Formicidae</taxon>
        <taxon>Dorylinae</taxon>
        <taxon>Ooceraea</taxon>
    </lineage>
</organism>
<keyword evidence="1" id="KW-0812">Transmembrane</keyword>
<protein>
    <submittedName>
        <fullName evidence="2">Uncharacterized protein</fullName>
    </submittedName>
</protein>
<evidence type="ECO:0000313" key="2">
    <source>
        <dbReference type="EMBL" id="EZA57650.1"/>
    </source>
</evidence>
<keyword evidence="3" id="KW-1185">Reference proteome</keyword>
<evidence type="ECO:0000256" key="1">
    <source>
        <dbReference type="SAM" id="Phobius"/>
    </source>
</evidence>
<keyword evidence="1" id="KW-0472">Membrane</keyword>
<dbReference type="AlphaFoldDB" id="A0A026WNS0"/>
<feature type="transmembrane region" description="Helical" evidence="1">
    <location>
        <begin position="42"/>
        <end position="61"/>
    </location>
</feature>
<accession>A0A026WNS0</accession>
<gene>
    <name evidence="2" type="ORF">X777_00750</name>
</gene>
<proteinExistence type="predicted"/>
<name>A0A026WNS0_OOCBI</name>
<dbReference type="Proteomes" id="UP000053097">
    <property type="component" value="Unassembled WGS sequence"/>
</dbReference>
<dbReference type="EMBL" id="KK107139">
    <property type="protein sequence ID" value="EZA57650.1"/>
    <property type="molecule type" value="Genomic_DNA"/>
</dbReference>
<sequence>MSKTSVGKYLRQLFHDAYVKHKNHRVFGMYTFFKPNLPDFTLIKLLLTLSNLFEYIYLIIFRFKICLYADKDCDFESYFEIQIQSSSPNSNAIRVRGRMRRTHGQR</sequence>
<reference evidence="2 3" key="1">
    <citation type="journal article" date="2014" name="Curr. Biol.">
        <title>The genome of the clonal raider ant Cerapachys biroi.</title>
        <authorList>
            <person name="Oxley P.R."/>
            <person name="Ji L."/>
            <person name="Fetter-Pruneda I."/>
            <person name="McKenzie S.K."/>
            <person name="Li C."/>
            <person name="Hu H."/>
            <person name="Zhang G."/>
            <person name="Kronauer D.J."/>
        </authorList>
    </citation>
    <scope>NUCLEOTIDE SEQUENCE [LARGE SCALE GENOMIC DNA]</scope>
</reference>
<evidence type="ECO:0000313" key="3">
    <source>
        <dbReference type="Proteomes" id="UP000053097"/>
    </source>
</evidence>
<keyword evidence="1" id="KW-1133">Transmembrane helix</keyword>